<keyword evidence="4" id="KW-0408">Iron</keyword>
<evidence type="ECO:0000256" key="2">
    <source>
        <dbReference type="ARBA" id="ARBA00022617"/>
    </source>
</evidence>
<dbReference type="CDD" id="cd00454">
    <property type="entry name" value="TrHb1_N"/>
    <property type="match status" value="1"/>
</dbReference>
<dbReference type="Gene3D" id="1.10.490.10">
    <property type="entry name" value="Globins"/>
    <property type="match status" value="1"/>
</dbReference>
<protein>
    <submittedName>
        <fullName evidence="5">Group 1 truncated hemoglobin</fullName>
    </submittedName>
</protein>
<dbReference type="Pfam" id="PF01152">
    <property type="entry name" value="Bac_globin"/>
    <property type="match status" value="1"/>
</dbReference>
<dbReference type="SUPFAM" id="SSF46458">
    <property type="entry name" value="Globin-like"/>
    <property type="match status" value="1"/>
</dbReference>
<evidence type="ECO:0000313" key="5">
    <source>
        <dbReference type="EMBL" id="NJC72076.1"/>
    </source>
</evidence>
<comment type="caution">
    <text evidence="5">The sequence shown here is derived from an EMBL/GenBank/DDBJ whole genome shotgun (WGS) entry which is preliminary data.</text>
</comment>
<name>A0ABX0Y146_9ACTN</name>
<evidence type="ECO:0000256" key="4">
    <source>
        <dbReference type="ARBA" id="ARBA00023004"/>
    </source>
</evidence>
<keyword evidence="6" id="KW-1185">Reference proteome</keyword>
<sequence length="128" mass="13569">MYDRLGGGEVVRSVVERLYVLIIEDEQLHSYFDNVDLASQKRHMAALLSQVLGGPKEYDGRALAVAHAPLGITAEHYARVGDYLTAALLVAHAPRDIIDAVGDVLTASRSQIVAESMVGAGGLAGQVG</sequence>
<keyword evidence="2" id="KW-0349">Heme</keyword>
<dbReference type="Proteomes" id="UP000722989">
    <property type="component" value="Unassembled WGS sequence"/>
</dbReference>
<evidence type="ECO:0000313" key="6">
    <source>
        <dbReference type="Proteomes" id="UP000722989"/>
    </source>
</evidence>
<dbReference type="InterPro" id="IPR009050">
    <property type="entry name" value="Globin-like_sf"/>
</dbReference>
<keyword evidence="3" id="KW-0479">Metal-binding</keyword>
<gene>
    <name evidence="5" type="ORF">HC031_20490</name>
</gene>
<keyword evidence="1" id="KW-0813">Transport</keyword>
<proteinExistence type="predicted"/>
<dbReference type="InterPro" id="IPR001486">
    <property type="entry name" value="Hemoglobin_trunc"/>
</dbReference>
<organism evidence="5 6">
    <name type="scientific">Planosporangium thailandense</name>
    <dbReference type="NCBI Taxonomy" id="765197"/>
    <lineage>
        <taxon>Bacteria</taxon>
        <taxon>Bacillati</taxon>
        <taxon>Actinomycetota</taxon>
        <taxon>Actinomycetes</taxon>
        <taxon>Micromonosporales</taxon>
        <taxon>Micromonosporaceae</taxon>
        <taxon>Planosporangium</taxon>
    </lineage>
</organism>
<evidence type="ECO:0000256" key="3">
    <source>
        <dbReference type="ARBA" id="ARBA00022723"/>
    </source>
</evidence>
<accession>A0ABX0Y146</accession>
<dbReference type="RefSeq" id="WP_167926992.1">
    <property type="nucleotide sequence ID" value="NZ_JAATVY010000016.1"/>
</dbReference>
<reference evidence="5 6" key="1">
    <citation type="submission" date="2020-03" db="EMBL/GenBank/DDBJ databases">
        <title>WGS of the type strain of Planosporangium spp.</title>
        <authorList>
            <person name="Thawai C."/>
        </authorList>
    </citation>
    <scope>NUCLEOTIDE SEQUENCE [LARGE SCALE GENOMIC DNA]</scope>
    <source>
        <strain evidence="5 6">TBRC 5610</strain>
    </source>
</reference>
<dbReference type="EMBL" id="JAATVY010000016">
    <property type="protein sequence ID" value="NJC72076.1"/>
    <property type="molecule type" value="Genomic_DNA"/>
</dbReference>
<dbReference type="InterPro" id="IPR012292">
    <property type="entry name" value="Globin/Proto"/>
</dbReference>
<evidence type="ECO:0000256" key="1">
    <source>
        <dbReference type="ARBA" id="ARBA00022448"/>
    </source>
</evidence>